<keyword evidence="1" id="KW-0805">Transcription regulation</keyword>
<dbReference type="Gene3D" id="1.10.357.10">
    <property type="entry name" value="Tetracycline Repressor, domain 2"/>
    <property type="match status" value="1"/>
</dbReference>
<dbReference type="OrthoDB" id="9796019at2"/>
<organism evidence="6 7">
    <name type="scientific">Nocardioides marmoriginsengisoli</name>
    <dbReference type="NCBI Taxonomy" id="661483"/>
    <lineage>
        <taxon>Bacteria</taxon>
        <taxon>Bacillati</taxon>
        <taxon>Actinomycetota</taxon>
        <taxon>Actinomycetes</taxon>
        <taxon>Propionibacteriales</taxon>
        <taxon>Nocardioidaceae</taxon>
        <taxon>Nocardioides</taxon>
    </lineage>
</organism>
<dbReference type="Proteomes" id="UP000267128">
    <property type="component" value="Unassembled WGS sequence"/>
</dbReference>
<evidence type="ECO:0000256" key="2">
    <source>
        <dbReference type="ARBA" id="ARBA00023125"/>
    </source>
</evidence>
<dbReference type="Pfam" id="PF16859">
    <property type="entry name" value="TetR_C_11"/>
    <property type="match status" value="1"/>
</dbReference>
<reference evidence="6 7" key="1">
    <citation type="submission" date="2018-11" db="EMBL/GenBank/DDBJ databases">
        <authorList>
            <person name="Li F."/>
        </authorList>
    </citation>
    <scope>NUCLEOTIDE SEQUENCE [LARGE SCALE GENOMIC DNA]</scope>
    <source>
        <strain evidence="6 7">Gsoil 097</strain>
    </source>
</reference>
<name>A0A3N0CC97_9ACTN</name>
<protein>
    <submittedName>
        <fullName evidence="6">TetR/AcrR family transcriptional regulator</fullName>
    </submittedName>
</protein>
<evidence type="ECO:0000256" key="3">
    <source>
        <dbReference type="ARBA" id="ARBA00023163"/>
    </source>
</evidence>
<keyword evidence="3" id="KW-0804">Transcription</keyword>
<dbReference type="RefSeq" id="WP_123228788.1">
    <property type="nucleotide sequence ID" value="NZ_RJSE01000008.1"/>
</dbReference>
<evidence type="ECO:0000313" key="7">
    <source>
        <dbReference type="Proteomes" id="UP000267128"/>
    </source>
</evidence>
<evidence type="ECO:0000256" key="1">
    <source>
        <dbReference type="ARBA" id="ARBA00023015"/>
    </source>
</evidence>
<dbReference type="Gene3D" id="1.10.10.60">
    <property type="entry name" value="Homeodomain-like"/>
    <property type="match status" value="1"/>
</dbReference>
<dbReference type="PANTHER" id="PTHR30055">
    <property type="entry name" value="HTH-TYPE TRANSCRIPTIONAL REGULATOR RUTR"/>
    <property type="match status" value="1"/>
</dbReference>
<proteinExistence type="predicted"/>
<dbReference type="InterPro" id="IPR001647">
    <property type="entry name" value="HTH_TetR"/>
</dbReference>
<dbReference type="InterPro" id="IPR009057">
    <property type="entry name" value="Homeodomain-like_sf"/>
</dbReference>
<dbReference type="PANTHER" id="PTHR30055:SF148">
    <property type="entry name" value="TETR-FAMILY TRANSCRIPTIONAL REGULATOR"/>
    <property type="match status" value="1"/>
</dbReference>
<dbReference type="SUPFAM" id="SSF46689">
    <property type="entry name" value="Homeodomain-like"/>
    <property type="match status" value="1"/>
</dbReference>
<gene>
    <name evidence="6" type="ORF">EFK50_16965</name>
</gene>
<evidence type="ECO:0000313" key="6">
    <source>
        <dbReference type="EMBL" id="RNL61072.1"/>
    </source>
</evidence>
<feature type="domain" description="HTH tetR-type" evidence="5">
    <location>
        <begin position="11"/>
        <end position="71"/>
    </location>
</feature>
<dbReference type="GO" id="GO:0000976">
    <property type="term" value="F:transcription cis-regulatory region binding"/>
    <property type="evidence" value="ECO:0007669"/>
    <property type="project" value="TreeGrafter"/>
</dbReference>
<dbReference type="Pfam" id="PF00440">
    <property type="entry name" value="TetR_N"/>
    <property type="match status" value="1"/>
</dbReference>
<dbReference type="InterPro" id="IPR050109">
    <property type="entry name" value="HTH-type_TetR-like_transc_reg"/>
</dbReference>
<dbReference type="InterPro" id="IPR011075">
    <property type="entry name" value="TetR_C"/>
</dbReference>
<sequence>MTATAGRPRDPDVDRRVVRAALDLFGDAGWSGFSIDEVARRAHVGKPSIYRRWSTAADLLVDAVRETVHLVPPPDGEDLVADLSALAHHLLDAHLPDAGRAMLRLRFEAPSIPELRDHWEAIRTSQVDAARRLVHRAVRRGELPRGTNVTLVLDTLCGAAMMHAIARPDDAAPPTRRELDRYVEELVAFVLAGISAG</sequence>
<keyword evidence="2 4" id="KW-0238">DNA-binding</keyword>
<evidence type="ECO:0000256" key="4">
    <source>
        <dbReference type="PROSITE-ProRule" id="PRU00335"/>
    </source>
</evidence>
<comment type="caution">
    <text evidence="6">The sequence shown here is derived from an EMBL/GenBank/DDBJ whole genome shotgun (WGS) entry which is preliminary data.</text>
</comment>
<dbReference type="GO" id="GO:0003700">
    <property type="term" value="F:DNA-binding transcription factor activity"/>
    <property type="evidence" value="ECO:0007669"/>
    <property type="project" value="TreeGrafter"/>
</dbReference>
<evidence type="ECO:0000259" key="5">
    <source>
        <dbReference type="PROSITE" id="PS50977"/>
    </source>
</evidence>
<keyword evidence="7" id="KW-1185">Reference proteome</keyword>
<dbReference type="InterPro" id="IPR036271">
    <property type="entry name" value="Tet_transcr_reg_TetR-rel_C_sf"/>
</dbReference>
<dbReference type="EMBL" id="RJSE01000008">
    <property type="protein sequence ID" value="RNL61072.1"/>
    <property type="molecule type" value="Genomic_DNA"/>
</dbReference>
<dbReference type="SUPFAM" id="SSF48498">
    <property type="entry name" value="Tetracyclin repressor-like, C-terminal domain"/>
    <property type="match status" value="1"/>
</dbReference>
<feature type="DNA-binding region" description="H-T-H motif" evidence="4">
    <location>
        <begin position="34"/>
        <end position="53"/>
    </location>
</feature>
<dbReference type="PROSITE" id="PS50977">
    <property type="entry name" value="HTH_TETR_2"/>
    <property type="match status" value="1"/>
</dbReference>
<dbReference type="AlphaFoldDB" id="A0A3N0CC97"/>
<accession>A0A3N0CC97</accession>